<feature type="transmembrane region" description="Helical" evidence="7">
    <location>
        <begin position="87"/>
        <end position="108"/>
    </location>
</feature>
<keyword evidence="5 7" id="KW-1133">Transmembrane helix</keyword>
<feature type="transmembrane region" description="Helical" evidence="7">
    <location>
        <begin position="415"/>
        <end position="434"/>
    </location>
</feature>
<evidence type="ECO:0000256" key="1">
    <source>
        <dbReference type="ARBA" id="ARBA00004141"/>
    </source>
</evidence>
<evidence type="ECO:0000256" key="2">
    <source>
        <dbReference type="ARBA" id="ARBA00010992"/>
    </source>
</evidence>
<feature type="transmembrane region" description="Helical" evidence="7">
    <location>
        <begin position="286"/>
        <end position="308"/>
    </location>
</feature>
<feature type="transmembrane region" description="Helical" evidence="7">
    <location>
        <begin position="254"/>
        <end position="274"/>
    </location>
</feature>
<evidence type="ECO:0000256" key="5">
    <source>
        <dbReference type="ARBA" id="ARBA00022989"/>
    </source>
</evidence>
<feature type="transmembrane region" description="Helical" evidence="7">
    <location>
        <begin position="62"/>
        <end position="81"/>
    </location>
</feature>
<dbReference type="Proteomes" id="UP001220324">
    <property type="component" value="Unassembled WGS sequence"/>
</dbReference>
<protein>
    <recommendedName>
        <fullName evidence="8">Major facilitator superfamily (MFS) profile domain-containing protein</fullName>
    </recommendedName>
</protein>
<evidence type="ECO:0000256" key="6">
    <source>
        <dbReference type="ARBA" id="ARBA00023136"/>
    </source>
</evidence>
<evidence type="ECO:0000256" key="7">
    <source>
        <dbReference type="SAM" id="Phobius"/>
    </source>
</evidence>
<dbReference type="InterPro" id="IPR003663">
    <property type="entry name" value="Sugar/inositol_transpt"/>
</dbReference>
<dbReference type="InterPro" id="IPR036259">
    <property type="entry name" value="MFS_trans_sf"/>
</dbReference>
<dbReference type="AlphaFoldDB" id="A0AAD6GCZ9"/>
<feature type="transmembrane region" description="Helical" evidence="7">
    <location>
        <begin position="34"/>
        <end position="55"/>
    </location>
</feature>
<feature type="transmembrane region" description="Helical" evidence="7">
    <location>
        <begin position="351"/>
        <end position="372"/>
    </location>
</feature>
<dbReference type="GO" id="GO:0005351">
    <property type="term" value="F:carbohydrate:proton symporter activity"/>
    <property type="evidence" value="ECO:0007669"/>
    <property type="project" value="TreeGrafter"/>
</dbReference>
<organism evidence="9 10">
    <name type="scientific">Penicillium frequentans</name>
    <dbReference type="NCBI Taxonomy" id="3151616"/>
    <lineage>
        <taxon>Eukaryota</taxon>
        <taxon>Fungi</taxon>
        <taxon>Dikarya</taxon>
        <taxon>Ascomycota</taxon>
        <taxon>Pezizomycotina</taxon>
        <taxon>Eurotiomycetes</taxon>
        <taxon>Eurotiomycetidae</taxon>
        <taxon>Eurotiales</taxon>
        <taxon>Aspergillaceae</taxon>
        <taxon>Penicillium</taxon>
    </lineage>
</organism>
<keyword evidence="3" id="KW-0813">Transport</keyword>
<dbReference type="Pfam" id="PF00083">
    <property type="entry name" value="Sugar_tr"/>
    <property type="match status" value="1"/>
</dbReference>
<feature type="transmembrane region" description="Helical" evidence="7">
    <location>
        <begin position="320"/>
        <end position="339"/>
    </location>
</feature>
<comment type="caution">
    <text evidence="9">The sequence shown here is derived from an EMBL/GenBank/DDBJ whole genome shotgun (WGS) entry which is preliminary data.</text>
</comment>
<keyword evidence="6 7" id="KW-0472">Membrane</keyword>
<evidence type="ECO:0000259" key="8">
    <source>
        <dbReference type="PROSITE" id="PS50850"/>
    </source>
</evidence>
<dbReference type="PRINTS" id="PR00171">
    <property type="entry name" value="SUGRTRNSPORT"/>
</dbReference>
<dbReference type="SUPFAM" id="SSF103473">
    <property type="entry name" value="MFS general substrate transporter"/>
    <property type="match status" value="1"/>
</dbReference>
<gene>
    <name evidence="9" type="ORF">N7494_009010</name>
</gene>
<proteinExistence type="inferred from homology"/>
<comment type="similarity">
    <text evidence="2">Belongs to the major facilitator superfamily. Sugar transporter (TC 2.A.1.1) family.</text>
</comment>
<reference evidence="9 10" key="1">
    <citation type="journal article" date="2023" name="IMA Fungus">
        <title>Comparative genomic study of the Penicillium genus elucidates a diverse pangenome and 15 lateral gene transfer events.</title>
        <authorList>
            <person name="Petersen C."/>
            <person name="Sorensen T."/>
            <person name="Nielsen M.R."/>
            <person name="Sondergaard T.E."/>
            <person name="Sorensen J.L."/>
            <person name="Fitzpatrick D.A."/>
            <person name="Frisvad J.C."/>
            <person name="Nielsen K.L."/>
        </authorList>
    </citation>
    <scope>NUCLEOTIDE SEQUENCE [LARGE SCALE GENOMIC DNA]</scope>
    <source>
        <strain evidence="9 10">IBT 35679</strain>
    </source>
</reference>
<feature type="transmembrane region" description="Helical" evidence="7">
    <location>
        <begin position="120"/>
        <end position="140"/>
    </location>
</feature>
<evidence type="ECO:0000256" key="3">
    <source>
        <dbReference type="ARBA" id="ARBA00022448"/>
    </source>
</evidence>
<feature type="transmembrane region" description="Helical" evidence="7">
    <location>
        <begin position="152"/>
        <end position="173"/>
    </location>
</feature>
<evidence type="ECO:0000313" key="10">
    <source>
        <dbReference type="Proteomes" id="UP001220324"/>
    </source>
</evidence>
<evidence type="ECO:0000256" key="4">
    <source>
        <dbReference type="ARBA" id="ARBA00022692"/>
    </source>
</evidence>
<accession>A0AAD6GCZ9</accession>
<dbReference type="GO" id="GO:0016020">
    <property type="term" value="C:membrane"/>
    <property type="evidence" value="ECO:0007669"/>
    <property type="project" value="UniProtKB-SubCell"/>
</dbReference>
<evidence type="ECO:0000313" key="9">
    <source>
        <dbReference type="EMBL" id="KAJ5532458.1"/>
    </source>
</evidence>
<dbReference type="InterPro" id="IPR050360">
    <property type="entry name" value="MFS_Sugar_Transporters"/>
</dbReference>
<dbReference type="Gene3D" id="1.20.1250.20">
    <property type="entry name" value="MFS general substrate transporter like domains"/>
    <property type="match status" value="1"/>
</dbReference>
<feature type="transmembrane region" description="Helical" evidence="7">
    <location>
        <begin position="384"/>
        <end position="403"/>
    </location>
</feature>
<dbReference type="InterPro" id="IPR005828">
    <property type="entry name" value="MFS_sugar_transport-like"/>
</dbReference>
<name>A0AAD6GCZ9_9EURO</name>
<comment type="subcellular location">
    <subcellularLocation>
        <location evidence="1">Membrane</location>
        <topology evidence="1">Multi-pass membrane protein</topology>
    </subcellularLocation>
</comment>
<keyword evidence="10" id="KW-1185">Reference proteome</keyword>
<dbReference type="PANTHER" id="PTHR48022:SF28">
    <property type="entry name" value="MAJOR FACILITATOR SUPERFAMILY (MFS) PROFILE DOMAIN-CONTAINING PROTEIN-RELATED"/>
    <property type="match status" value="1"/>
</dbReference>
<dbReference type="PANTHER" id="PTHR48022">
    <property type="entry name" value="PLASTIDIC GLUCOSE TRANSPORTER 4"/>
    <property type="match status" value="1"/>
</dbReference>
<keyword evidence="4 7" id="KW-0812">Transmembrane</keyword>
<dbReference type="PROSITE" id="PS50850">
    <property type="entry name" value="MFS"/>
    <property type="match status" value="1"/>
</dbReference>
<dbReference type="EMBL" id="JAQIZZ010000007">
    <property type="protein sequence ID" value="KAJ5532458.1"/>
    <property type="molecule type" value="Genomic_DNA"/>
</dbReference>
<sequence>MIEGYQAGVLGGVQSTIPFLNAIGNPTGTETIPMIASSYTLAAAFMACVVMLIGMPLGRRNCIIIGNALIVIGGAIQAASFSVPQIIVARVLAGFGIAFITCNVPMFMSEMSIDARGRGPEVAINCSSLIFGVALSYWVTFGFTRMTNQVSWRIPVAIQSILALLSGATMVFLPDTPRWYYARDRIDEGDKTLSRIYGVYRTGINNSNDIEEIRVLKASIMENFEVEEESSNRLTLLSLIWDNTPLRVGRRVRISFIILAIQQSMGINILIYYMTQIFEDVGLSNFMASLLAAISLTVQWFGSTLCIVTIERIGRRRIMLISSGIGTCCMLIFVVLNMIKNKTTATQWTAVAVMFPYLFVYGWGWVGCPWLYGPEIAPLRYRHIGSAAGILGVFLFTFITVFAGGIGLETVGARIWIWPLVFNVVAFAFVYFMCPDPTNKTLEEVDALFTKDEAVLDRLNHVDRGEDEKPGMQQVENAALSLREEKISMRPSNL</sequence>
<dbReference type="InterPro" id="IPR020846">
    <property type="entry name" value="MFS_dom"/>
</dbReference>
<feature type="domain" description="Major facilitator superfamily (MFS) profile" evidence="8">
    <location>
        <begin position="1"/>
        <end position="438"/>
    </location>
</feature>